<reference evidence="2" key="1">
    <citation type="journal article" date="2013" name="Environ. Microbiol.">
        <title>Microbiota from the distal guts of lean and obese adolescents exhibit partial functional redundancy besides clear differences in community structure.</title>
        <authorList>
            <person name="Ferrer M."/>
            <person name="Ruiz A."/>
            <person name="Lanza F."/>
            <person name="Haange S.B."/>
            <person name="Oberbach A."/>
            <person name="Till H."/>
            <person name="Bargiela R."/>
            <person name="Campoy C."/>
            <person name="Segura M.T."/>
            <person name="Richter M."/>
            <person name="von Bergen M."/>
            <person name="Seifert J."/>
            <person name="Suarez A."/>
        </authorList>
    </citation>
    <scope>NUCLEOTIDE SEQUENCE</scope>
</reference>
<dbReference type="PANTHER" id="PTHR13696:SF52">
    <property type="entry name" value="PARA FAMILY PROTEIN CT_582"/>
    <property type="match status" value="1"/>
</dbReference>
<evidence type="ECO:0000259" key="1">
    <source>
        <dbReference type="Pfam" id="PF13614"/>
    </source>
</evidence>
<dbReference type="InterPro" id="IPR025669">
    <property type="entry name" value="AAA_dom"/>
</dbReference>
<dbReference type="InterPro" id="IPR027417">
    <property type="entry name" value="P-loop_NTPase"/>
</dbReference>
<comment type="caution">
    <text evidence="2">The sequence shown here is derived from an EMBL/GenBank/DDBJ whole genome shotgun (WGS) entry which is preliminary data.</text>
</comment>
<dbReference type="Pfam" id="PF13614">
    <property type="entry name" value="AAA_31"/>
    <property type="match status" value="1"/>
</dbReference>
<dbReference type="AlphaFoldDB" id="K1T065"/>
<dbReference type="InterPro" id="IPR050678">
    <property type="entry name" value="DNA_Partitioning_ATPase"/>
</dbReference>
<dbReference type="Gene3D" id="3.40.50.300">
    <property type="entry name" value="P-loop containing nucleotide triphosphate hydrolases"/>
    <property type="match status" value="1"/>
</dbReference>
<feature type="domain" description="AAA" evidence="1">
    <location>
        <begin position="4"/>
        <end position="193"/>
    </location>
</feature>
<organism evidence="2">
    <name type="scientific">human gut metagenome</name>
    <dbReference type="NCBI Taxonomy" id="408170"/>
    <lineage>
        <taxon>unclassified sequences</taxon>
        <taxon>metagenomes</taxon>
        <taxon>organismal metagenomes</taxon>
    </lineage>
</organism>
<protein>
    <submittedName>
        <fullName evidence="2">Cobyrinic acid ac-diamide synthase</fullName>
    </submittedName>
</protein>
<accession>K1T065</accession>
<dbReference type="CDD" id="cd02042">
    <property type="entry name" value="ParAB_family"/>
    <property type="match status" value="1"/>
</dbReference>
<dbReference type="EMBL" id="AJWY01008494">
    <property type="protein sequence ID" value="EKC61049.1"/>
    <property type="molecule type" value="Genomic_DNA"/>
</dbReference>
<gene>
    <name evidence="2" type="ORF">LEA_12545</name>
</gene>
<sequence>MAAQIITIAIEKGGAGKTVTASNLAYLMGDEGKKVLCIDTDPQGNLTSALSGGNGITSGVYNGRALFDMFDGFRYTKTKDYITETEYENVDMIPCSAQTPRINQRIPGIFEDAQTYFKPGNPKCLTNMGEFLYYFLNQVREDYDYIIIDTQPTRDSLLLTNAINAADYVLIPSLCEANSQESAFRTYALCNELRNTPGSHLKGVGVILTMVVKKAATT</sequence>
<feature type="non-terminal residue" evidence="2">
    <location>
        <position position="218"/>
    </location>
</feature>
<dbReference type="PANTHER" id="PTHR13696">
    <property type="entry name" value="P-LOOP CONTAINING NUCLEOSIDE TRIPHOSPHATE HYDROLASE"/>
    <property type="match status" value="1"/>
</dbReference>
<name>K1T065_9ZZZZ</name>
<evidence type="ECO:0000313" key="2">
    <source>
        <dbReference type="EMBL" id="EKC61049.1"/>
    </source>
</evidence>
<proteinExistence type="predicted"/>
<dbReference type="SUPFAM" id="SSF52540">
    <property type="entry name" value="P-loop containing nucleoside triphosphate hydrolases"/>
    <property type="match status" value="1"/>
</dbReference>